<reference evidence="2" key="2">
    <citation type="submission" date="2018-05" db="EMBL/GenBank/DDBJ databases">
        <title>OmerRS3 (Oryza meridionalis Reference Sequence Version 3).</title>
        <authorList>
            <person name="Zhang J."/>
            <person name="Kudrna D."/>
            <person name="Lee S."/>
            <person name="Talag J."/>
            <person name="Welchert J."/>
            <person name="Wing R.A."/>
        </authorList>
    </citation>
    <scope>NUCLEOTIDE SEQUENCE [LARGE SCALE GENOMIC DNA]</scope>
    <source>
        <strain evidence="2">cv. OR44</strain>
    </source>
</reference>
<dbReference type="AlphaFoldDB" id="A0A0E0C2L9"/>
<proteinExistence type="predicted"/>
<evidence type="ECO:0000256" key="1">
    <source>
        <dbReference type="SAM" id="MobiDB-lite"/>
    </source>
</evidence>
<dbReference type="HOGENOM" id="CLU_1734314_0_0_1"/>
<evidence type="ECO:0000313" key="2">
    <source>
        <dbReference type="EnsemblPlants" id="OMERI01G15880.1"/>
    </source>
</evidence>
<keyword evidence="3" id="KW-1185">Reference proteome</keyword>
<feature type="compositionally biased region" description="Acidic residues" evidence="1">
    <location>
        <begin position="25"/>
        <end position="35"/>
    </location>
</feature>
<sequence length="133" mass="15610">MDRPETEVQLVSYVQHDPKDTTGMEWEEIELDAYEDQSPTKEDIDAPKDDDNSNNKSKVPSVLRSHNSQCHKEPKGCVLCVYYTCVFLRVNRDLYHFIHHECYHKDGLFFNLEGSLAISEESKFFREWSHVLV</sequence>
<reference evidence="2" key="1">
    <citation type="submission" date="2015-04" db="UniProtKB">
        <authorList>
            <consortium name="EnsemblPlants"/>
        </authorList>
    </citation>
    <scope>IDENTIFICATION</scope>
</reference>
<name>A0A0E0C2L9_9ORYZ</name>
<dbReference type="Gramene" id="OMERI01G15880.1">
    <property type="protein sequence ID" value="OMERI01G15880.1"/>
    <property type="gene ID" value="OMERI01G15880"/>
</dbReference>
<feature type="compositionally biased region" description="Polar residues" evidence="1">
    <location>
        <begin position="54"/>
        <end position="68"/>
    </location>
</feature>
<feature type="compositionally biased region" description="Basic and acidic residues" evidence="1">
    <location>
        <begin position="38"/>
        <end position="53"/>
    </location>
</feature>
<organism evidence="2">
    <name type="scientific">Oryza meridionalis</name>
    <dbReference type="NCBI Taxonomy" id="40149"/>
    <lineage>
        <taxon>Eukaryota</taxon>
        <taxon>Viridiplantae</taxon>
        <taxon>Streptophyta</taxon>
        <taxon>Embryophyta</taxon>
        <taxon>Tracheophyta</taxon>
        <taxon>Spermatophyta</taxon>
        <taxon>Magnoliopsida</taxon>
        <taxon>Liliopsida</taxon>
        <taxon>Poales</taxon>
        <taxon>Poaceae</taxon>
        <taxon>BOP clade</taxon>
        <taxon>Oryzoideae</taxon>
        <taxon>Oryzeae</taxon>
        <taxon>Oryzinae</taxon>
        <taxon>Oryza</taxon>
    </lineage>
</organism>
<dbReference type="Proteomes" id="UP000008021">
    <property type="component" value="Chromosome 1"/>
</dbReference>
<feature type="region of interest" description="Disordered" evidence="1">
    <location>
        <begin position="1"/>
        <end position="69"/>
    </location>
</feature>
<accession>A0A0E0C2L9</accession>
<protein>
    <submittedName>
        <fullName evidence="2">Uncharacterized protein</fullName>
    </submittedName>
</protein>
<dbReference type="EnsemblPlants" id="OMERI01G15880.1">
    <property type="protein sequence ID" value="OMERI01G15880.1"/>
    <property type="gene ID" value="OMERI01G15880"/>
</dbReference>
<evidence type="ECO:0000313" key="3">
    <source>
        <dbReference type="Proteomes" id="UP000008021"/>
    </source>
</evidence>